<gene>
    <name evidence="1" type="ORF">Sxan_77760</name>
</gene>
<organism evidence="1 2">
    <name type="scientific">Streptomyces xanthophaeus</name>
    <dbReference type="NCBI Taxonomy" id="67385"/>
    <lineage>
        <taxon>Bacteria</taxon>
        <taxon>Bacillati</taxon>
        <taxon>Actinomycetota</taxon>
        <taxon>Actinomycetes</taxon>
        <taxon>Kitasatosporales</taxon>
        <taxon>Streptomycetaceae</taxon>
        <taxon>Streptomyces</taxon>
    </lineage>
</organism>
<keyword evidence="2" id="KW-1185">Reference proteome</keyword>
<protein>
    <submittedName>
        <fullName evidence="1">Uncharacterized protein</fullName>
    </submittedName>
</protein>
<dbReference type="AlphaFoldDB" id="A0A919H759"/>
<reference evidence="1" key="1">
    <citation type="submission" date="2020-09" db="EMBL/GenBank/DDBJ databases">
        <title>Whole genome shotgun sequence of Streptomyces xanthophaeus NBRC 12829.</title>
        <authorList>
            <person name="Komaki H."/>
            <person name="Tamura T."/>
        </authorList>
    </citation>
    <scope>NUCLEOTIDE SEQUENCE</scope>
    <source>
        <strain evidence="1">NBRC 12829</strain>
    </source>
</reference>
<sequence length="126" mass="14320">MRGVGMSQTEGARLFREAWIAGVHQHFPGEPKAGYVTPWADTPQWERKAAGSVYEQVRQFIEISGGATSRLTREQKSRFVATCWTAQMFEHFEDPKPGYVADWPDLPSWQQETDADIFEAIEKALS</sequence>
<proteinExistence type="predicted"/>
<dbReference type="Proteomes" id="UP000600026">
    <property type="component" value="Unassembled WGS sequence"/>
</dbReference>
<evidence type="ECO:0000313" key="2">
    <source>
        <dbReference type="Proteomes" id="UP000600026"/>
    </source>
</evidence>
<name>A0A919H759_9ACTN</name>
<comment type="caution">
    <text evidence="1">The sequence shown here is derived from an EMBL/GenBank/DDBJ whole genome shotgun (WGS) entry which is preliminary data.</text>
</comment>
<accession>A0A919H759</accession>
<evidence type="ECO:0000313" key="1">
    <source>
        <dbReference type="EMBL" id="GHI90412.1"/>
    </source>
</evidence>
<dbReference type="EMBL" id="BNEE01000011">
    <property type="protein sequence ID" value="GHI90412.1"/>
    <property type="molecule type" value="Genomic_DNA"/>
</dbReference>